<dbReference type="PANTHER" id="PTHR30477">
    <property type="entry name" value="ABC-TRANSPORTER METAL-BINDING PROTEIN"/>
    <property type="match status" value="1"/>
</dbReference>
<feature type="transmembrane region" description="Helical" evidence="2">
    <location>
        <begin position="12"/>
        <end position="38"/>
    </location>
</feature>
<keyword evidence="1" id="KW-0813">Transport</keyword>
<evidence type="ECO:0000313" key="3">
    <source>
        <dbReference type="EMBL" id="EDX72130.1"/>
    </source>
</evidence>
<evidence type="ECO:0008006" key="5">
    <source>
        <dbReference type="Google" id="ProtNLM"/>
    </source>
</evidence>
<keyword evidence="2" id="KW-1133">Transmembrane helix</keyword>
<dbReference type="EMBL" id="DS989867">
    <property type="protein sequence ID" value="EDX72130.1"/>
    <property type="molecule type" value="Genomic_DNA"/>
</dbReference>
<dbReference type="STRING" id="118168.MC7420_7610"/>
<dbReference type="PANTHER" id="PTHR30477:SF18">
    <property type="entry name" value="METAL TRANSPORT SYSTEM MEMBRANE PROTEIN CT_417-RELATED"/>
    <property type="match status" value="1"/>
</dbReference>
<dbReference type="GO" id="GO:0055085">
    <property type="term" value="P:transmembrane transport"/>
    <property type="evidence" value="ECO:0007669"/>
    <property type="project" value="InterPro"/>
</dbReference>
<proteinExistence type="inferred from homology"/>
<keyword evidence="2" id="KW-0472">Membrane</keyword>
<dbReference type="AlphaFoldDB" id="B4W129"/>
<comment type="subcellular location">
    <subcellularLocation>
        <location evidence="1">Cell membrane</location>
        <topology evidence="1">Multi-pass membrane protein</topology>
    </subcellularLocation>
</comment>
<feature type="transmembrane region" description="Helical" evidence="2">
    <location>
        <begin position="50"/>
        <end position="74"/>
    </location>
</feature>
<keyword evidence="1 2" id="KW-0812">Transmembrane</keyword>
<organism evidence="3 4">
    <name type="scientific">Coleofasciculus chthonoplastes PCC 7420</name>
    <dbReference type="NCBI Taxonomy" id="118168"/>
    <lineage>
        <taxon>Bacteria</taxon>
        <taxon>Bacillati</taxon>
        <taxon>Cyanobacteriota</taxon>
        <taxon>Cyanophyceae</taxon>
        <taxon>Coleofasciculales</taxon>
        <taxon>Coleofasciculaceae</taxon>
        <taxon>Coleofasciculus</taxon>
    </lineage>
</organism>
<evidence type="ECO:0000256" key="1">
    <source>
        <dbReference type="RuleBase" id="RU003943"/>
    </source>
</evidence>
<dbReference type="Proteomes" id="UP000003835">
    <property type="component" value="Unassembled WGS sequence"/>
</dbReference>
<keyword evidence="4" id="KW-1185">Reference proteome</keyword>
<protein>
    <recommendedName>
        <fullName evidence="5">Metal ABC transporter permease</fullName>
    </recommendedName>
</protein>
<dbReference type="InterPro" id="IPR001626">
    <property type="entry name" value="ABC_TroCD"/>
</dbReference>
<evidence type="ECO:0000313" key="4">
    <source>
        <dbReference type="Proteomes" id="UP000003835"/>
    </source>
</evidence>
<sequence>MPNYRRLVTTILALGIVSVVGFGSFVVVNRIVFIAGGIAHAAYGGVGMGFFLGFNPVLGASAFSLMAALTMGWVQRKTQLRHVLQRVIGDLL</sequence>
<dbReference type="GO" id="GO:0043190">
    <property type="term" value="C:ATP-binding cassette (ABC) transporter complex"/>
    <property type="evidence" value="ECO:0007669"/>
    <property type="project" value="InterPro"/>
</dbReference>
<dbReference type="Pfam" id="PF00950">
    <property type="entry name" value="ABC-3"/>
    <property type="match status" value="1"/>
</dbReference>
<dbReference type="eggNOG" id="COG1108">
    <property type="taxonomic scope" value="Bacteria"/>
</dbReference>
<accession>B4W129</accession>
<name>B4W129_9CYAN</name>
<reference evidence="3 4" key="1">
    <citation type="submission" date="2008-07" db="EMBL/GenBank/DDBJ databases">
        <authorList>
            <person name="Tandeau de Marsac N."/>
            <person name="Ferriera S."/>
            <person name="Johnson J."/>
            <person name="Kravitz S."/>
            <person name="Beeson K."/>
            <person name="Sutton G."/>
            <person name="Rogers Y.-H."/>
            <person name="Friedman R."/>
            <person name="Frazier M."/>
            <person name="Venter J.C."/>
        </authorList>
    </citation>
    <scope>NUCLEOTIDE SEQUENCE [LARGE SCALE GENOMIC DNA]</scope>
    <source>
        <strain evidence="3 4">PCC 7420</strain>
    </source>
</reference>
<evidence type="ECO:0000256" key="2">
    <source>
        <dbReference type="SAM" id="Phobius"/>
    </source>
</evidence>
<dbReference type="HOGENOM" id="CLU_2408163_0_0_3"/>
<comment type="similarity">
    <text evidence="1">Belongs to the ABC-3 integral membrane protein family.</text>
</comment>
<dbReference type="GO" id="GO:0010043">
    <property type="term" value="P:response to zinc ion"/>
    <property type="evidence" value="ECO:0007669"/>
    <property type="project" value="TreeGrafter"/>
</dbReference>
<gene>
    <name evidence="3" type="ORF">MC7420_7610</name>
</gene>